<comment type="caution">
    <text evidence="1">The sequence shown here is derived from an EMBL/GenBank/DDBJ whole genome shotgun (WGS) entry which is preliminary data.</text>
</comment>
<evidence type="ECO:0000313" key="1">
    <source>
        <dbReference type="EMBL" id="KAL0953673.1"/>
    </source>
</evidence>
<reference evidence="2" key="1">
    <citation type="submission" date="2024-06" db="EMBL/GenBank/DDBJ databases">
        <title>Multi-omics analyses provide insights into the biosynthesis of the anticancer antibiotic pleurotin in Hohenbuehelia grisea.</title>
        <authorList>
            <person name="Weaver J.A."/>
            <person name="Alberti F."/>
        </authorList>
    </citation>
    <scope>NUCLEOTIDE SEQUENCE [LARGE SCALE GENOMIC DNA]</scope>
    <source>
        <strain evidence="2">T-177</strain>
    </source>
</reference>
<accession>A0ABR3JD90</accession>
<organism evidence="1 2">
    <name type="scientific">Hohenbuehelia grisea</name>
    <dbReference type="NCBI Taxonomy" id="104357"/>
    <lineage>
        <taxon>Eukaryota</taxon>
        <taxon>Fungi</taxon>
        <taxon>Dikarya</taxon>
        <taxon>Basidiomycota</taxon>
        <taxon>Agaricomycotina</taxon>
        <taxon>Agaricomycetes</taxon>
        <taxon>Agaricomycetidae</taxon>
        <taxon>Agaricales</taxon>
        <taxon>Pleurotineae</taxon>
        <taxon>Pleurotaceae</taxon>
        <taxon>Hohenbuehelia</taxon>
    </lineage>
</organism>
<gene>
    <name evidence="1" type="ORF">HGRIS_004871</name>
</gene>
<evidence type="ECO:0000313" key="2">
    <source>
        <dbReference type="Proteomes" id="UP001556367"/>
    </source>
</evidence>
<keyword evidence="2" id="KW-1185">Reference proteome</keyword>
<dbReference type="Proteomes" id="UP001556367">
    <property type="component" value="Unassembled WGS sequence"/>
</dbReference>
<protein>
    <recommendedName>
        <fullName evidence="3">F-box domain-containing protein</fullName>
    </recommendedName>
</protein>
<evidence type="ECO:0008006" key="3">
    <source>
        <dbReference type="Google" id="ProtNLM"/>
    </source>
</evidence>
<proteinExistence type="predicted"/>
<sequence>MALVFGHPTGDDRSPIVIPILPLEIQRDIFELTAKTHKGTAATLARVSRGAQTWMETIIYEVICLSNRRQCSRFMFTIDNRPAHFFVAHVKALLLPYQIHDDQTARILAKCSAVVNLACWAPTYPMAVAEVQDALSLRQLTIRMSTLCRIGDTGHTHPTFTHLTHLWLIDDCISWMSYTGFHHLRALTHLALDFSAVSPTILARAVAALSLILGQCTTLQVCLLLTHKHEMEEKLRVLEAEGLGDSRLVVLAQRISVDNWENTARAEHHRLSSWAIASEVVRRRGGMENEGYPG</sequence>
<name>A0ABR3JD90_9AGAR</name>
<dbReference type="EMBL" id="JASNQZ010000008">
    <property type="protein sequence ID" value="KAL0953673.1"/>
    <property type="molecule type" value="Genomic_DNA"/>
</dbReference>